<organism evidence="1 2">
    <name type="scientific">Paenibacillus chartarius</name>
    <dbReference type="NCBI Taxonomy" id="747481"/>
    <lineage>
        <taxon>Bacteria</taxon>
        <taxon>Bacillati</taxon>
        <taxon>Bacillota</taxon>
        <taxon>Bacilli</taxon>
        <taxon>Bacillales</taxon>
        <taxon>Paenibacillaceae</taxon>
        <taxon>Paenibacillus</taxon>
    </lineage>
</organism>
<evidence type="ECO:0000313" key="2">
    <source>
        <dbReference type="Proteomes" id="UP001589776"/>
    </source>
</evidence>
<reference evidence="1 2" key="1">
    <citation type="submission" date="2024-09" db="EMBL/GenBank/DDBJ databases">
        <authorList>
            <person name="Sun Q."/>
            <person name="Mori K."/>
        </authorList>
    </citation>
    <scope>NUCLEOTIDE SEQUENCE [LARGE SCALE GENOMIC DNA]</scope>
    <source>
        <strain evidence="1 2">CCM 7759</strain>
    </source>
</reference>
<name>A0ABV6DQU3_9BACL</name>
<dbReference type="EMBL" id="JBHLWN010000079">
    <property type="protein sequence ID" value="MFC0215015.1"/>
    <property type="molecule type" value="Genomic_DNA"/>
</dbReference>
<dbReference type="Proteomes" id="UP001589776">
    <property type="component" value="Unassembled WGS sequence"/>
</dbReference>
<keyword evidence="2" id="KW-1185">Reference proteome</keyword>
<dbReference type="RefSeq" id="WP_377472468.1">
    <property type="nucleotide sequence ID" value="NZ_JBHLWN010000079.1"/>
</dbReference>
<evidence type="ECO:0000313" key="1">
    <source>
        <dbReference type="EMBL" id="MFC0215015.1"/>
    </source>
</evidence>
<sequence>MNAALNHKVPISAKSSIVDVLRTYESYCYTIALCWLEEEQAAAEAAKLALLELAGMNGLPAMPACEQRKAAKLAAVKQANGLSVKMSIASKRTNAHDAVSV</sequence>
<protein>
    <submittedName>
        <fullName evidence="1">Uncharacterized protein</fullName>
    </submittedName>
</protein>
<accession>A0ABV6DQU3</accession>
<gene>
    <name evidence="1" type="ORF">ACFFK0_21710</name>
</gene>
<proteinExistence type="predicted"/>
<comment type="caution">
    <text evidence="1">The sequence shown here is derived from an EMBL/GenBank/DDBJ whole genome shotgun (WGS) entry which is preliminary data.</text>
</comment>